<keyword evidence="1" id="KW-0732">Signal</keyword>
<protein>
    <recommendedName>
        <fullName evidence="4">Lipoprotein</fullName>
    </recommendedName>
</protein>
<evidence type="ECO:0008006" key="4">
    <source>
        <dbReference type="Google" id="ProtNLM"/>
    </source>
</evidence>
<organism evidence="2 3">
    <name type="scientific">Chimaeribacter californicus</name>
    <dbReference type="NCBI Taxonomy" id="2060067"/>
    <lineage>
        <taxon>Bacteria</taxon>
        <taxon>Pseudomonadati</taxon>
        <taxon>Pseudomonadota</taxon>
        <taxon>Gammaproteobacteria</taxon>
        <taxon>Enterobacterales</taxon>
        <taxon>Yersiniaceae</taxon>
        <taxon>Chimaeribacter</taxon>
    </lineage>
</organism>
<feature type="chain" id="PRO_5014820713" description="Lipoprotein" evidence="1">
    <location>
        <begin position="18"/>
        <end position="129"/>
    </location>
</feature>
<dbReference type="PROSITE" id="PS51257">
    <property type="entry name" value="PROKAR_LIPOPROTEIN"/>
    <property type="match status" value="1"/>
</dbReference>
<reference evidence="2 3" key="1">
    <citation type="submission" date="2017-12" db="EMBL/GenBank/DDBJ databases">
        <title>Characterization of six clinical isolates of Enterochimera gen. nov., a novel genus of the Yersiniaciae family and the three species Enterochimera arupensis sp. nov., Enterochimera coloradensis sp. nov, and Enterochimera californica sp. nov.</title>
        <authorList>
            <person name="Rossi A."/>
            <person name="Fisher M."/>
        </authorList>
    </citation>
    <scope>NUCLEOTIDE SEQUENCE [LARGE SCALE GENOMIC DNA]</scope>
    <source>
        <strain evidence="3">2015-Iso6</strain>
    </source>
</reference>
<dbReference type="Proteomes" id="UP000234240">
    <property type="component" value="Unassembled WGS sequence"/>
</dbReference>
<feature type="signal peptide" evidence="1">
    <location>
        <begin position="1"/>
        <end position="17"/>
    </location>
</feature>
<sequence length="129" mass="13898">MKIASLLSGIVCVVALAGCASKTAPVQNVDAAIAGQYTESQVKNAILSAGLARKWVMAPVAPGVITGHVERQGHSADIRINYTAARYTINYVNSQNLLAANGVIHRNYNRWVNNLNRDIQLKISAQNIQ</sequence>
<dbReference type="AlphaFoldDB" id="A0A2N5E783"/>
<name>A0A2N5E783_9GAMM</name>
<gene>
    <name evidence="2" type="ORF">CYR55_10375</name>
</gene>
<accession>A0A2N5E783</accession>
<evidence type="ECO:0000256" key="1">
    <source>
        <dbReference type="SAM" id="SignalP"/>
    </source>
</evidence>
<evidence type="ECO:0000313" key="2">
    <source>
        <dbReference type="EMBL" id="PLR37336.1"/>
    </source>
</evidence>
<keyword evidence="3" id="KW-1185">Reference proteome</keyword>
<proteinExistence type="predicted"/>
<dbReference type="OrthoDB" id="9815328at2"/>
<comment type="caution">
    <text evidence="2">The sequence shown here is derived from an EMBL/GenBank/DDBJ whole genome shotgun (WGS) entry which is preliminary data.</text>
</comment>
<evidence type="ECO:0000313" key="3">
    <source>
        <dbReference type="Proteomes" id="UP000234240"/>
    </source>
</evidence>
<dbReference type="EMBL" id="PJZF01000007">
    <property type="protein sequence ID" value="PLR37336.1"/>
    <property type="molecule type" value="Genomic_DNA"/>
</dbReference>
<dbReference type="RefSeq" id="WP_101816067.1">
    <property type="nucleotide sequence ID" value="NZ_PJZF01000007.1"/>
</dbReference>